<dbReference type="AlphaFoldDB" id="A0A449B4Q1"/>
<evidence type="ECO:0000256" key="10">
    <source>
        <dbReference type="PROSITE-ProRule" id="PRU00546"/>
    </source>
</evidence>
<dbReference type="KEGG" id="mmau:NCTC10168_00469"/>
<keyword evidence="3 9" id="KW-0863">Zinc-finger</keyword>
<dbReference type="SMART" id="SM00271">
    <property type="entry name" value="DnaJ"/>
    <property type="match status" value="1"/>
</dbReference>
<keyword evidence="2 9" id="KW-0677">Repeat</keyword>
<dbReference type="Pfam" id="PF00226">
    <property type="entry name" value="DnaJ"/>
    <property type="match status" value="1"/>
</dbReference>
<dbReference type="Pfam" id="PF01556">
    <property type="entry name" value="DnaJ_C"/>
    <property type="match status" value="1"/>
</dbReference>
<organism evidence="13 14">
    <name type="scientific">Mycoplasmopsis maculosa</name>
    <dbReference type="NCBI Taxonomy" id="114885"/>
    <lineage>
        <taxon>Bacteria</taxon>
        <taxon>Bacillati</taxon>
        <taxon>Mycoplasmatota</taxon>
        <taxon>Mycoplasmoidales</taxon>
        <taxon>Metamycoplasmataceae</taxon>
        <taxon>Mycoplasmopsis</taxon>
    </lineage>
</organism>
<evidence type="ECO:0000256" key="1">
    <source>
        <dbReference type="ARBA" id="ARBA00022723"/>
    </source>
</evidence>
<keyword evidence="9" id="KW-0235">DNA replication</keyword>
<dbReference type="InterPro" id="IPR036410">
    <property type="entry name" value="HSP_DnaJ_Cys-rich_dom_sf"/>
</dbReference>
<dbReference type="GO" id="GO:0005737">
    <property type="term" value="C:cytoplasm"/>
    <property type="evidence" value="ECO:0007669"/>
    <property type="project" value="UniProtKB-SubCell"/>
</dbReference>
<comment type="subunit">
    <text evidence="9">Homodimer.</text>
</comment>
<keyword evidence="9" id="KW-0963">Cytoplasm</keyword>
<evidence type="ECO:0000259" key="12">
    <source>
        <dbReference type="PROSITE" id="PS51188"/>
    </source>
</evidence>
<evidence type="ECO:0000256" key="9">
    <source>
        <dbReference type="HAMAP-Rule" id="MF_01152"/>
    </source>
</evidence>
<keyword evidence="14" id="KW-1185">Reference proteome</keyword>
<evidence type="ECO:0000256" key="7">
    <source>
        <dbReference type="ARBA" id="ARBA00061004"/>
    </source>
</evidence>
<comment type="function">
    <text evidence="6 9">Participates actively in the response to hyperosmotic and heat shock by preventing the aggregation of stress-denatured proteins and by disaggregating proteins, also in an autonomous, DnaK-independent fashion. Unfolded proteins bind initially to DnaJ; upon interaction with the DnaJ-bound protein, DnaK hydrolyzes its bound ATP, resulting in the formation of a stable complex. GrpE releases ADP from DnaK; ATP binding to DnaK triggers the release of the substrate protein, thus completing the reaction cycle. Several rounds of ATP-dependent interactions between DnaJ, DnaK and GrpE are required for fully efficient folding. Also involved, together with DnaK and GrpE, in the DNA replication of plasmids through activation of initiation proteins.</text>
</comment>
<dbReference type="CDD" id="cd10747">
    <property type="entry name" value="DnaJ_C"/>
    <property type="match status" value="1"/>
</dbReference>
<dbReference type="CDD" id="cd10719">
    <property type="entry name" value="DnaJ_zf"/>
    <property type="match status" value="1"/>
</dbReference>
<comment type="domain">
    <text evidence="9">The J domain is necessary and sufficient to stimulate DnaK ATPase activity. Zinc center 1 plays an important role in the autonomous, DnaK-independent chaperone activity of DnaJ. Zinc center 2 is essential for interaction with DnaK and for DnaJ activity.</text>
</comment>
<dbReference type="GO" id="GO:0009408">
    <property type="term" value="P:response to heat"/>
    <property type="evidence" value="ECO:0007669"/>
    <property type="project" value="InterPro"/>
</dbReference>
<feature type="binding site" evidence="9">
    <location>
        <position position="213"/>
    </location>
    <ligand>
        <name>Zn(2+)</name>
        <dbReference type="ChEBI" id="CHEBI:29105"/>
        <label>1</label>
    </ligand>
</feature>
<dbReference type="SUPFAM" id="SSF57938">
    <property type="entry name" value="DnaJ/Hsp40 cysteine-rich domain"/>
    <property type="match status" value="1"/>
</dbReference>
<dbReference type="PRINTS" id="PR00625">
    <property type="entry name" value="JDOMAIN"/>
</dbReference>
<dbReference type="PANTHER" id="PTHR43096">
    <property type="entry name" value="DNAJ HOMOLOG 1, MITOCHONDRIAL-RELATED"/>
    <property type="match status" value="1"/>
</dbReference>
<dbReference type="FunFam" id="2.10.230.10:FF:000002">
    <property type="entry name" value="Molecular chaperone DnaJ"/>
    <property type="match status" value="1"/>
</dbReference>
<feature type="binding site" evidence="9">
    <location>
        <position position="199"/>
    </location>
    <ligand>
        <name>Zn(2+)</name>
        <dbReference type="ChEBI" id="CHEBI:29105"/>
        <label>2</label>
    </ligand>
</feature>
<feature type="binding site" evidence="9">
    <location>
        <position position="173"/>
    </location>
    <ligand>
        <name>Zn(2+)</name>
        <dbReference type="ChEBI" id="CHEBI:29105"/>
        <label>2</label>
    </ligand>
</feature>
<gene>
    <name evidence="9 13" type="primary">dnaJ</name>
    <name evidence="13" type="ORF">NCTC10168_00469</name>
</gene>
<feature type="binding site" evidence="9">
    <location>
        <position position="196"/>
    </location>
    <ligand>
        <name>Zn(2+)</name>
        <dbReference type="ChEBI" id="CHEBI:29105"/>
        <label>2</label>
    </ligand>
</feature>
<keyword evidence="9" id="KW-0346">Stress response</keyword>
<feature type="binding site" evidence="9">
    <location>
        <position position="154"/>
    </location>
    <ligand>
        <name>Zn(2+)</name>
        <dbReference type="ChEBI" id="CHEBI:29105"/>
        <label>1</label>
    </ligand>
</feature>
<dbReference type="HAMAP" id="MF_01152">
    <property type="entry name" value="DnaJ"/>
    <property type="match status" value="1"/>
</dbReference>
<dbReference type="InterPro" id="IPR001305">
    <property type="entry name" value="HSP_DnaJ_Cys-rich_dom"/>
</dbReference>
<dbReference type="GO" id="GO:0006260">
    <property type="term" value="P:DNA replication"/>
    <property type="evidence" value="ECO:0007669"/>
    <property type="project" value="UniProtKB-KW"/>
</dbReference>
<dbReference type="Proteomes" id="UP000290243">
    <property type="component" value="Chromosome"/>
</dbReference>
<dbReference type="InterPro" id="IPR012724">
    <property type="entry name" value="DnaJ"/>
</dbReference>
<dbReference type="InterPro" id="IPR008971">
    <property type="entry name" value="HSP40/DnaJ_pept-bd"/>
</dbReference>
<dbReference type="Gene3D" id="2.10.230.10">
    <property type="entry name" value="Heat shock protein DnaJ, cysteine-rich domain"/>
    <property type="match status" value="1"/>
</dbReference>
<dbReference type="OrthoDB" id="9779889at2"/>
<dbReference type="InterPro" id="IPR001623">
    <property type="entry name" value="DnaJ_domain"/>
</dbReference>
<dbReference type="EMBL" id="LR215037">
    <property type="protein sequence ID" value="VEU75546.1"/>
    <property type="molecule type" value="Genomic_DNA"/>
</dbReference>
<comment type="subcellular location">
    <subcellularLocation>
        <location evidence="9">Cytoplasm</location>
    </subcellularLocation>
</comment>
<dbReference type="GO" id="GO:0008270">
    <property type="term" value="F:zinc ion binding"/>
    <property type="evidence" value="ECO:0007669"/>
    <property type="project" value="UniProtKB-UniRule"/>
</dbReference>
<feature type="domain" description="J" evidence="11">
    <location>
        <begin position="6"/>
        <end position="70"/>
    </location>
</feature>
<dbReference type="GO" id="GO:0005524">
    <property type="term" value="F:ATP binding"/>
    <property type="evidence" value="ECO:0007669"/>
    <property type="project" value="InterPro"/>
</dbReference>
<reference evidence="13 14" key="1">
    <citation type="submission" date="2019-01" db="EMBL/GenBank/DDBJ databases">
        <authorList>
            <consortium name="Pathogen Informatics"/>
        </authorList>
    </citation>
    <scope>NUCLEOTIDE SEQUENCE [LARGE SCALE GENOMIC DNA]</scope>
    <source>
        <strain evidence="13 14">NCTC10168</strain>
    </source>
</reference>
<feature type="binding site" evidence="9">
    <location>
        <position position="210"/>
    </location>
    <ligand>
        <name>Zn(2+)</name>
        <dbReference type="ChEBI" id="CHEBI:29105"/>
        <label>1</label>
    </ligand>
</feature>
<keyword evidence="5 9" id="KW-0143">Chaperone</keyword>
<accession>A0A449B4Q1</accession>
<dbReference type="GO" id="GO:0051082">
    <property type="term" value="F:unfolded protein binding"/>
    <property type="evidence" value="ECO:0007669"/>
    <property type="project" value="UniProtKB-UniRule"/>
</dbReference>
<dbReference type="GO" id="GO:0031072">
    <property type="term" value="F:heat shock protein binding"/>
    <property type="evidence" value="ECO:0007669"/>
    <property type="project" value="InterPro"/>
</dbReference>
<comment type="cofactor">
    <cofactor evidence="9">
        <name>Zn(2+)</name>
        <dbReference type="ChEBI" id="CHEBI:29105"/>
    </cofactor>
    <text evidence="9">Binds 2 Zn(2+) ions per monomer.</text>
</comment>
<dbReference type="Gene3D" id="1.10.287.110">
    <property type="entry name" value="DnaJ domain"/>
    <property type="match status" value="1"/>
</dbReference>
<dbReference type="PANTHER" id="PTHR43096:SF52">
    <property type="entry name" value="DNAJ HOMOLOG 1, MITOCHONDRIAL-RELATED"/>
    <property type="match status" value="1"/>
</dbReference>
<dbReference type="GO" id="GO:0042026">
    <property type="term" value="P:protein refolding"/>
    <property type="evidence" value="ECO:0007669"/>
    <property type="project" value="TreeGrafter"/>
</dbReference>
<dbReference type="FunFam" id="1.10.287.110:FF:000034">
    <property type="entry name" value="Chaperone protein DnaJ"/>
    <property type="match status" value="1"/>
</dbReference>
<name>A0A449B4Q1_9BACT</name>
<dbReference type="SUPFAM" id="SSF49493">
    <property type="entry name" value="HSP40/DnaJ peptide-binding domain"/>
    <property type="match status" value="2"/>
</dbReference>
<dbReference type="InterPro" id="IPR036869">
    <property type="entry name" value="J_dom_sf"/>
</dbReference>
<evidence type="ECO:0000313" key="14">
    <source>
        <dbReference type="Proteomes" id="UP000290243"/>
    </source>
</evidence>
<feature type="repeat" description="CXXCXGXG motif" evidence="9">
    <location>
        <begin position="154"/>
        <end position="161"/>
    </location>
</feature>
<evidence type="ECO:0000256" key="2">
    <source>
        <dbReference type="ARBA" id="ARBA00022737"/>
    </source>
</evidence>
<feature type="repeat" description="CXXCXGXG motif" evidence="9">
    <location>
        <begin position="210"/>
        <end position="217"/>
    </location>
</feature>
<evidence type="ECO:0000259" key="11">
    <source>
        <dbReference type="PROSITE" id="PS50076"/>
    </source>
</evidence>
<dbReference type="CDD" id="cd06257">
    <property type="entry name" value="DnaJ"/>
    <property type="match status" value="1"/>
</dbReference>
<evidence type="ECO:0000256" key="3">
    <source>
        <dbReference type="ARBA" id="ARBA00022771"/>
    </source>
</evidence>
<keyword evidence="4 9" id="KW-0862">Zinc</keyword>
<dbReference type="PROSITE" id="PS50076">
    <property type="entry name" value="DNAJ_2"/>
    <property type="match status" value="1"/>
</dbReference>
<feature type="binding site" evidence="9">
    <location>
        <position position="170"/>
    </location>
    <ligand>
        <name>Zn(2+)</name>
        <dbReference type="ChEBI" id="CHEBI:29105"/>
        <label>2</label>
    </ligand>
</feature>
<dbReference type="RefSeq" id="WP_129646741.1">
    <property type="nucleotide sequence ID" value="NZ_LR215037.1"/>
</dbReference>
<evidence type="ECO:0000256" key="5">
    <source>
        <dbReference type="ARBA" id="ARBA00023186"/>
    </source>
</evidence>
<dbReference type="Gene3D" id="2.60.260.20">
    <property type="entry name" value="Urease metallochaperone UreE, N-terminal domain"/>
    <property type="match status" value="2"/>
</dbReference>
<feature type="repeat" description="CXXCXGXG motif" evidence="9">
    <location>
        <begin position="196"/>
        <end position="203"/>
    </location>
</feature>
<evidence type="ECO:0000256" key="6">
    <source>
        <dbReference type="ARBA" id="ARBA00053423"/>
    </source>
</evidence>
<feature type="zinc finger region" description="CR-type" evidence="10">
    <location>
        <begin position="141"/>
        <end position="222"/>
    </location>
</feature>
<evidence type="ECO:0000313" key="13">
    <source>
        <dbReference type="EMBL" id="VEU75546.1"/>
    </source>
</evidence>
<dbReference type="SUPFAM" id="SSF46565">
    <property type="entry name" value="Chaperone J-domain"/>
    <property type="match status" value="1"/>
</dbReference>
<dbReference type="InterPro" id="IPR002939">
    <property type="entry name" value="DnaJ_C"/>
</dbReference>
<evidence type="ECO:0000256" key="8">
    <source>
        <dbReference type="ARBA" id="ARBA00067609"/>
    </source>
</evidence>
<evidence type="ECO:0000256" key="4">
    <source>
        <dbReference type="ARBA" id="ARBA00022833"/>
    </source>
</evidence>
<dbReference type="PROSITE" id="PS51188">
    <property type="entry name" value="ZF_CR"/>
    <property type="match status" value="1"/>
</dbReference>
<feature type="repeat" description="CXXCXGXG motif" evidence="9">
    <location>
        <begin position="170"/>
        <end position="177"/>
    </location>
</feature>
<protein>
    <recommendedName>
        <fullName evidence="8 9">Chaperone protein DnaJ</fullName>
    </recommendedName>
</protein>
<feature type="domain" description="CR-type" evidence="12">
    <location>
        <begin position="141"/>
        <end position="222"/>
    </location>
</feature>
<proteinExistence type="inferred from homology"/>
<keyword evidence="1 9" id="KW-0479">Metal-binding</keyword>
<comment type="similarity">
    <text evidence="7 9">Belongs to the DnaJ family.</text>
</comment>
<feature type="binding site" evidence="9">
    <location>
        <position position="157"/>
    </location>
    <ligand>
        <name>Zn(2+)</name>
        <dbReference type="ChEBI" id="CHEBI:29105"/>
        <label>1</label>
    </ligand>
</feature>
<sequence length="376" mass="42124">MDNNKDYYAILGVSKNATEKEIKMAYRKLAMQYHPDKVKDGSSDEKMQKINEAYDILSDPKKREHYDRYGADGPQAGGFSGASGFDFGSFNMDFGDIFGDIFSNFGFGGGSRSRSKQANQKMKGEDILSQISISFTDAILGKKISEKLKKFELCETCKGHGALEKDIKTCSKCQGSGRMRVRQRTPFGITEVLTTCDLCNGKGKEIANKCLTCNGEGYNEKLKNVAFYIPAGADNKTQIKLDGYGKKGINGGPSGDMYVNVIVNEHKFYKRSNLDLFIEVSVSFLDIIRENTIKVPTPYGPEELKLKRNYQNGKVITLKNKGIKTNKDSRVGDLHVKLNLQMPNFDEKVYKKMVSDLETYLDTTNADFISQVEKEK</sequence>